<dbReference type="EMBL" id="JAIGYQ010000002">
    <property type="protein sequence ID" value="MBX7490192.1"/>
    <property type="molecule type" value="Genomic_DNA"/>
</dbReference>
<name>A0ABS7JLD0_9HELI</name>
<keyword evidence="2" id="KW-1185">Reference proteome</keyword>
<reference evidence="1 2" key="1">
    <citation type="submission" date="2021-08" db="EMBL/GenBank/DDBJ databases">
        <title>Helicobacter spp. isolated from feces of Anatolian Ground Squirrel (Spermophilus xanthoprymnus) in Turkey.</title>
        <authorList>
            <person name="Aydin F."/>
            <person name="Abay S."/>
            <person name="Kayman T."/>
            <person name="Karakaya E."/>
            <person name="Saticioglu I.B."/>
        </authorList>
    </citation>
    <scope>NUCLEOTIDE SEQUENCE [LARGE SCALE GENOMIC DNA]</scope>
    <source>
        <strain evidence="1 2">Faydin-H70</strain>
    </source>
</reference>
<accession>A0ABS7JLD0</accession>
<proteinExistence type="predicted"/>
<dbReference type="RefSeq" id="WP_221531624.1">
    <property type="nucleotide sequence ID" value="NZ_JAIGYP010000002.1"/>
</dbReference>
<evidence type="ECO:0000313" key="2">
    <source>
        <dbReference type="Proteomes" id="UP000700059"/>
    </source>
</evidence>
<dbReference type="Proteomes" id="UP000700059">
    <property type="component" value="Unassembled WGS sequence"/>
</dbReference>
<protein>
    <submittedName>
        <fullName evidence="1">Uncharacterized protein</fullName>
    </submittedName>
</protein>
<evidence type="ECO:0000313" key="1">
    <source>
        <dbReference type="EMBL" id="MBX7490192.1"/>
    </source>
</evidence>
<organism evidence="1 2">
    <name type="scientific">Helicobacter turcicus</name>
    <dbReference type="NCBI Taxonomy" id="2867412"/>
    <lineage>
        <taxon>Bacteria</taxon>
        <taxon>Pseudomonadati</taxon>
        <taxon>Campylobacterota</taxon>
        <taxon>Epsilonproteobacteria</taxon>
        <taxon>Campylobacterales</taxon>
        <taxon>Helicobacteraceae</taxon>
        <taxon>Helicobacter</taxon>
    </lineage>
</organism>
<gene>
    <name evidence="1" type="ORF">K4G57_01690</name>
</gene>
<sequence>MHGRIVRYLNSNGKGAVINASKMLFDFNKETWHDKKVMPMVGMYVEFRCNEMHQITDCKVSKFQEFGGNTMISEADFWRHDTDEELLTLQSNARDAIVQKIYKSTDYAKITEIPLTIKLVEAVKNYFHQEFLAISFLNDLPVSEDEILFDYTHLKRFGVKALDNLLFNDKTIVKDDFIEELSVVMRLESAFLDFSRYNNANLKQIFQDSFLSKQCHYQALVVAVSNAKDSQSLAQKRTNALRSDILLFERRIQSGLDLDKNTQKLDKAKKELEEMLKTEKYYSELFTRLTDMKEKFETHYLNSFSELYQKIYMRIYKKVKSGLDICITILDNKIYHKVMKSVAFSKGFFKIPENDRVPNIIYFVEQYMEHLNKDHLNEKDALMYRYVDKLCKKHRKHFLIITTNEKRATEIKIKILSQNKFNVVKTAYKNTIYFAMVNEICFDRIYIDPENLWKSPNELIRETKALKINENTKFALLSNSVKENRFGFVE</sequence>
<comment type="caution">
    <text evidence="1">The sequence shown here is derived from an EMBL/GenBank/DDBJ whole genome shotgun (WGS) entry which is preliminary data.</text>
</comment>